<dbReference type="Gene3D" id="3.40.50.720">
    <property type="entry name" value="NAD(P)-binding Rossmann-like Domain"/>
    <property type="match status" value="1"/>
</dbReference>
<feature type="domain" description="NAD-dependent epimerase/dehydratase" evidence="4">
    <location>
        <begin position="1"/>
        <end position="190"/>
    </location>
</feature>
<name>A0A7S9LVW5_9RHOB</name>
<protein>
    <submittedName>
        <fullName evidence="6">Sugar transferase</fullName>
    </submittedName>
</protein>
<dbReference type="Pfam" id="PF01370">
    <property type="entry name" value="Epimerase"/>
    <property type="match status" value="1"/>
</dbReference>
<evidence type="ECO:0000259" key="4">
    <source>
        <dbReference type="Pfam" id="PF01370"/>
    </source>
</evidence>
<dbReference type="AlphaFoldDB" id="A0A7S9LVW5"/>
<comment type="similarity">
    <text evidence="1">Belongs to the bacterial sugar transferase family.</text>
</comment>
<dbReference type="PANTHER" id="PTHR30576:SF10">
    <property type="entry name" value="SLL5057 PROTEIN"/>
    <property type="match status" value="1"/>
</dbReference>
<dbReference type="InterPro" id="IPR036291">
    <property type="entry name" value="NAD(P)-bd_dom_sf"/>
</dbReference>
<sequence length="401" mass="42962">MTGASGFVGRQLVPILRAAGAELVLVGRDPDAMTDMAGPGVETCGYDALAELGRGADALLHLAVLNNDRPGSEEEFRAVNVTLLGEVVEAARTAGISTLLNATTIKVGTDTPYGRSKAEGEALLASVEGLRVVNLRFAAVYGDDTYRGTLAHLYKLPAPLRPTARQALGALRPTVHVSRVAEAVLRHVQGTEARKEIVTDTQSGNRFYAAGARIIDYGFALTVILLLWWLLILVWLMVRIGSPGPGIFAQERVGRKGHSFTCYKFRTMQTGTAQRGTHEIAAAAVTPLGAVLRRAKIDELPQVVNILRGELSLVGPRPCLPVQTELVEARRVRGVLDIRPGITGWAQIQDIDMSAPVRLAETDRDYVALRSLLLDLRIILATATGGGRGDRVNQAPTESAG</sequence>
<evidence type="ECO:0000256" key="3">
    <source>
        <dbReference type="SAM" id="Phobius"/>
    </source>
</evidence>
<reference evidence="6 7" key="1">
    <citation type="submission" date="2020-11" db="EMBL/GenBank/DDBJ databases">
        <title>Description of Pontivivens ytuae sp. nov. isolated from deep sea sediment of Mariana Trench.</title>
        <authorList>
            <person name="Wang Z."/>
            <person name="Sun Q.-L."/>
            <person name="Xu X.-D."/>
            <person name="Tang Y.-Z."/>
            <person name="Zhang J."/>
        </authorList>
    </citation>
    <scope>NUCLEOTIDE SEQUENCE [LARGE SCALE GENOMIC DNA]</scope>
    <source>
        <strain evidence="6 7">MT2928</strain>
    </source>
</reference>
<evidence type="ECO:0000259" key="5">
    <source>
        <dbReference type="Pfam" id="PF02397"/>
    </source>
</evidence>
<keyword evidence="3" id="KW-0812">Transmembrane</keyword>
<dbReference type="SUPFAM" id="SSF51735">
    <property type="entry name" value="NAD(P)-binding Rossmann-fold domains"/>
    <property type="match status" value="1"/>
</dbReference>
<keyword evidence="3" id="KW-0472">Membrane</keyword>
<evidence type="ECO:0000313" key="7">
    <source>
        <dbReference type="Proteomes" id="UP000594800"/>
    </source>
</evidence>
<dbReference type="Pfam" id="PF02397">
    <property type="entry name" value="Bac_transf"/>
    <property type="match status" value="1"/>
</dbReference>
<dbReference type="InterPro" id="IPR001509">
    <property type="entry name" value="Epimerase_deHydtase"/>
</dbReference>
<dbReference type="EMBL" id="CP064942">
    <property type="protein sequence ID" value="QPH56277.1"/>
    <property type="molecule type" value="Genomic_DNA"/>
</dbReference>
<dbReference type="Proteomes" id="UP000594800">
    <property type="component" value="Chromosome"/>
</dbReference>
<keyword evidence="2" id="KW-0270">Exopolysaccharide synthesis</keyword>
<gene>
    <name evidence="6" type="ORF">I0K15_19215</name>
</gene>
<proteinExistence type="inferred from homology"/>
<feature type="domain" description="Bacterial sugar transferase" evidence="5">
    <location>
        <begin position="213"/>
        <end position="383"/>
    </location>
</feature>
<keyword evidence="3" id="KW-1133">Transmembrane helix</keyword>
<keyword evidence="6" id="KW-0808">Transferase</keyword>
<feature type="transmembrane region" description="Helical" evidence="3">
    <location>
        <begin position="217"/>
        <end position="238"/>
    </location>
</feature>
<accession>A0A7S9LVW5</accession>
<dbReference type="InterPro" id="IPR003362">
    <property type="entry name" value="Bact_transf"/>
</dbReference>
<dbReference type="GO" id="GO:0016780">
    <property type="term" value="F:phosphotransferase activity, for other substituted phosphate groups"/>
    <property type="evidence" value="ECO:0007669"/>
    <property type="project" value="TreeGrafter"/>
</dbReference>
<organism evidence="6 7">
    <name type="scientific">Pontivivens ytuae</name>
    <dbReference type="NCBI Taxonomy" id="2789856"/>
    <lineage>
        <taxon>Bacteria</taxon>
        <taxon>Pseudomonadati</taxon>
        <taxon>Pseudomonadota</taxon>
        <taxon>Alphaproteobacteria</taxon>
        <taxon>Rhodobacterales</taxon>
        <taxon>Paracoccaceae</taxon>
        <taxon>Pontivivens</taxon>
    </lineage>
</organism>
<evidence type="ECO:0000256" key="2">
    <source>
        <dbReference type="ARBA" id="ARBA00023169"/>
    </source>
</evidence>
<evidence type="ECO:0000256" key="1">
    <source>
        <dbReference type="ARBA" id="ARBA00006464"/>
    </source>
</evidence>
<dbReference type="PANTHER" id="PTHR30576">
    <property type="entry name" value="COLANIC BIOSYNTHESIS UDP-GLUCOSE LIPID CARRIER TRANSFERASE"/>
    <property type="match status" value="1"/>
</dbReference>
<evidence type="ECO:0000313" key="6">
    <source>
        <dbReference type="EMBL" id="QPH56277.1"/>
    </source>
</evidence>
<keyword evidence="7" id="KW-1185">Reference proteome</keyword>
<dbReference type="KEGG" id="poz:I0K15_19215"/>
<dbReference type="GO" id="GO:0000271">
    <property type="term" value="P:polysaccharide biosynthetic process"/>
    <property type="evidence" value="ECO:0007669"/>
    <property type="project" value="UniProtKB-KW"/>
</dbReference>